<dbReference type="InterPro" id="IPR027417">
    <property type="entry name" value="P-loop_NTPase"/>
</dbReference>
<dbReference type="SMART" id="SM00382">
    <property type="entry name" value="AAA"/>
    <property type="match status" value="2"/>
</dbReference>
<keyword evidence="4" id="KW-0762">Sugar transport</keyword>
<dbReference type="PANTHER" id="PTHR43790:SF3">
    <property type="entry name" value="D-ALLOSE IMPORT ATP-BINDING PROTEIN ALSA-RELATED"/>
    <property type="match status" value="1"/>
</dbReference>
<name>A0A3S0K355_9PROT</name>
<evidence type="ECO:0000256" key="3">
    <source>
        <dbReference type="ARBA" id="ARBA00022475"/>
    </source>
</evidence>
<dbReference type="InterPro" id="IPR003593">
    <property type="entry name" value="AAA+_ATPase"/>
</dbReference>
<sequence>MGQTILKAADIKKVFPGVVALDGVRLDIEEGEVHALLGENGAGKSTFLKILAGAQPSDGGSMLFNGQPLDPADTPLARQRLGIVTIYQEFNLLPAMTIAENMYLGREPLRRNGLIDWRRMYRDAQKVIDDLGLDLDPRMPVRVLSVAEQQMVEISKALTMNARLIIMDEPTAALSGKEVDKLHEIIHGLRAKGISIIYVTHRLIEVTAVCDRFTVFRDGRYVDTRPVAGSTVQDMVRLMVGRDVEFQRRRDRFAGDRVMLEVRGVSRAGSATDPHACVLSDLSVQVRAGEIVGFAGLVGAGRTELARVIFGADGCDSGVVLVDGQTATIRSPSDAIAAGIALVPEDRKQQGCFLPHSIRHNMSLPSLKRLSKWKFFVDEAGERALIADYTRKLGIRMANDEVAIGTLSGGNQQKVLLARCMALHPKVLIVDEPTRGIDIGAKAEVHQVLFEMAKAGVAVIVISSELPEVMAVSDRIITFREGRITGSLPAEDATEEELMSLMALGGPASSLAGSSLPGSGAAAHVHAAH</sequence>
<comment type="subcellular location">
    <subcellularLocation>
        <location evidence="1">Cell membrane</location>
        <topology evidence="1">Peripheral membrane protein</topology>
    </subcellularLocation>
</comment>
<dbReference type="FunFam" id="3.40.50.300:FF:000127">
    <property type="entry name" value="Ribose import ATP-binding protein RbsA"/>
    <property type="match status" value="1"/>
</dbReference>
<keyword evidence="3" id="KW-1003">Cell membrane</keyword>
<dbReference type="GO" id="GO:0016887">
    <property type="term" value="F:ATP hydrolysis activity"/>
    <property type="evidence" value="ECO:0007669"/>
    <property type="project" value="InterPro"/>
</dbReference>
<evidence type="ECO:0000256" key="8">
    <source>
        <dbReference type="ARBA" id="ARBA00022967"/>
    </source>
</evidence>
<dbReference type="CDD" id="cd03215">
    <property type="entry name" value="ABC_Carb_Monos_II"/>
    <property type="match status" value="1"/>
</dbReference>
<dbReference type="InterPro" id="IPR050107">
    <property type="entry name" value="ABC_carbohydrate_import_ATPase"/>
</dbReference>
<keyword evidence="9" id="KW-0472">Membrane</keyword>
<feature type="domain" description="ABC transporter" evidence="10">
    <location>
        <begin position="6"/>
        <end position="243"/>
    </location>
</feature>
<evidence type="ECO:0000256" key="1">
    <source>
        <dbReference type="ARBA" id="ARBA00004202"/>
    </source>
</evidence>
<dbReference type="PANTHER" id="PTHR43790">
    <property type="entry name" value="CARBOHYDRATE TRANSPORT ATP-BINDING PROTEIN MG119-RELATED"/>
    <property type="match status" value="1"/>
</dbReference>
<reference evidence="11 12" key="1">
    <citation type="submission" date="2018-12" db="EMBL/GenBank/DDBJ databases">
        <authorList>
            <person name="Yang Y."/>
        </authorList>
    </citation>
    <scope>NUCLEOTIDE SEQUENCE [LARGE SCALE GENOMIC DNA]</scope>
    <source>
        <strain evidence="11 12">L-25-5w-1</strain>
    </source>
</reference>
<dbReference type="PROSITE" id="PS50893">
    <property type="entry name" value="ABC_TRANSPORTER_2"/>
    <property type="match status" value="2"/>
</dbReference>
<feature type="domain" description="ABC transporter" evidence="10">
    <location>
        <begin position="260"/>
        <end position="506"/>
    </location>
</feature>
<organism evidence="11 12">
    <name type="scientific">Azospirillum griseum</name>
    <dbReference type="NCBI Taxonomy" id="2496639"/>
    <lineage>
        <taxon>Bacteria</taxon>
        <taxon>Pseudomonadati</taxon>
        <taxon>Pseudomonadota</taxon>
        <taxon>Alphaproteobacteria</taxon>
        <taxon>Rhodospirillales</taxon>
        <taxon>Azospirillaceae</taxon>
        <taxon>Azospirillum</taxon>
    </lineage>
</organism>
<keyword evidence="2" id="KW-0813">Transport</keyword>
<dbReference type="SUPFAM" id="SSF52540">
    <property type="entry name" value="P-loop containing nucleoside triphosphate hydrolases"/>
    <property type="match status" value="2"/>
</dbReference>
<dbReference type="GO" id="GO:0005524">
    <property type="term" value="F:ATP binding"/>
    <property type="evidence" value="ECO:0007669"/>
    <property type="project" value="UniProtKB-KW"/>
</dbReference>
<evidence type="ECO:0000256" key="4">
    <source>
        <dbReference type="ARBA" id="ARBA00022597"/>
    </source>
</evidence>
<keyword evidence="12" id="KW-1185">Reference proteome</keyword>
<proteinExistence type="predicted"/>
<comment type="caution">
    <text evidence="11">The sequence shown here is derived from an EMBL/GenBank/DDBJ whole genome shotgun (WGS) entry which is preliminary data.</text>
</comment>
<evidence type="ECO:0000256" key="9">
    <source>
        <dbReference type="ARBA" id="ARBA00023136"/>
    </source>
</evidence>
<evidence type="ECO:0000313" key="12">
    <source>
        <dbReference type="Proteomes" id="UP000277007"/>
    </source>
</evidence>
<dbReference type="AlphaFoldDB" id="A0A3S0K355"/>
<dbReference type="EMBL" id="RXMA01000018">
    <property type="protein sequence ID" value="RTR17620.1"/>
    <property type="molecule type" value="Genomic_DNA"/>
</dbReference>
<dbReference type="PROSITE" id="PS00211">
    <property type="entry name" value="ABC_TRANSPORTER_1"/>
    <property type="match status" value="1"/>
</dbReference>
<keyword evidence="7 11" id="KW-0067">ATP-binding</keyword>
<gene>
    <name evidence="11" type="ORF">EJ903_17605</name>
</gene>
<dbReference type="CDD" id="cd03216">
    <property type="entry name" value="ABC_Carb_Monos_I"/>
    <property type="match status" value="1"/>
</dbReference>
<evidence type="ECO:0000256" key="2">
    <source>
        <dbReference type="ARBA" id="ARBA00022448"/>
    </source>
</evidence>
<protein>
    <submittedName>
        <fullName evidence="11">Sugar ABC transporter ATP-binding protein</fullName>
    </submittedName>
</protein>
<evidence type="ECO:0000256" key="6">
    <source>
        <dbReference type="ARBA" id="ARBA00022741"/>
    </source>
</evidence>
<keyword evidence="8" id="KW-1278">Translocase</keyword>
<dbReference type="OrthoDB" id="7283113at2"/>
<dbReference type="Pfam" id="PF00005">
    <property type="entry name" value="ABC_tran"/>
    <property type="match status" value="2"/>
</dbReference>
<dbReference type="GO" id="GO:0005886">
    <property type="term" value="C:plasma membrane"/>
    <property type="evidence" value="ECO:0007669"/>
    <property type="project" value="UniProtKB-SubCell"/>
</dbReference>
<dbReference type="InterPro" id="IPR017871">
    <property type="entry name" value="ABC_transporter-like_CS"/>
</dbReference>
<dbReference type="Gene3D" id="3.40.50.300">
    <property type="entry name" value="P-loop containing nucleotide triphosphate hydrolases"/>
    <property type="match status" value="2"/>
</dbReference>
<evidence type="ECO:0000256" key="7">
    <source>
        <dbReference type="ARBA" id="ARBA00022840"/>
    </source>
</evidence>
<keyword evidence="5" id="KW-0677">Repeat</keyword>
<dbReference type="RefSeq" id="WP_126617861.1">
    <property type="nucleotide sequence ID" value="NZ_JBHUCY010000025.1"/>
</dbReference>
<evidence type="ECO:0000256" key="5">
    <source>
        <dbReference type="ARBA" id="ARBA00022737"/>
    </source>
</evidence>
<dbReference type="Proteomes" id="UP000277007">
    <property type="component" value="Unassembled WGS sequence"/>
</dbReference>
<evidence type="ECO:0000259" key="10">
    <source>
        <dbReference type="PROSITE" id="PS50893"/>
    </source>
</evidence>
<evidence type="ECO:0000313" key="11">
    <source>
        <dbReference type="EMBL" id="RTR17620.1"/>
    </source>
</evidence>
<keyword evidence="6" id="KW-0547">Nucleotide-binding</keyword>
<dbReference type="InterPro" id="IPR003439">
    <property type="entry name" value="ABC_transporter-like_ATP-bd"/>
</dbReference>
<accession>A0A3S0K355</accession>